<feature type="transmembrane region" description="Helical" evidence="5">
    <location>
        <begin position="206"/>
        <end position="227"/>
    </location>
</feature>
<dbReference type="Pfam" id="PF12698">
    <property type="entry name" value="ABC2_membrane_3"/>
    <property type="match status" value="1"/>
</dbReference>
<evidence type="ECO:0000256" key="2">
    <source>
        <dbReference type="ARBA" id="ARBA00022692"/>
    </source>
</evidence>
<dbReference type="OrthoDB" id="1655516at2"/>
<evidence type="ECO:0000259" key="6">
    <source>
        <dbReference type="Pfam" id="PF12698"/>
    </source>
</evidence>
<evidence type="ECO:0000256" key="1">
    <source>
        <dbReference type="ARBA" id="ARBA00004141"/>
    </source>
</evidence>
<feature type="transmembrane region" description="Helical" evidence="5">
    <location>
        <begin position="239"/>
        <end position="259"/>
    </location>
</feature>
<comment type="subcellular location">
    <subcellularLocation>
        <location evidence="1">Membrane</location>
        <topology evidence="1">Multi-pass membrane protein</topology>
    </subcellularLocation>
</comment>
<dbReference type="AlphaFoldDB" id="A0A1D7XMC6"/>
<dbReference type="PANTHER" id="PTHR43471">
    <property type="entry name" value="ABC TRANSPORTER PERMEASE"/>
    <property type="match status" value="1"/>
</dbReference>
<keyword evidence="4 5" id="KW-0472">Membrane</keyword>
<feature type="transmembrane region" description="Helical" evidence="5">
    <location>
        <begin position="131"/>
        <end position="149"/>
    </location>
</feature>
<keyword evidence="8" id="KW-1185">Reference proteome</keyword>
<dbReference type="RefSeq" id="WP_069680610.1">
    <property type="nucleotide sequence ID" value="NZ_CP017253.2"/>
</dbReference>
<organism evidence="7 8">
    <name type="scientific">Clostridium taeniosporum</name>
    <dbReference type="NCBI Taxonomy" id="394958"/>
    <lineage>
        <taxon>Bacteria</taxon>
        <taxon>Bacillati</taxon>
        <taxon>Bacillota</taxon>
        <taxon>Clostridia</taxon>
        <taxon>Eubacteriales</taxon>
        <taxon>Clostridiaceae</taxon>
        <taxon>Clostridium</taxon>
    </lineage>
</organism>
<evidence type="ECO:0000313" key="8">
    <source>
        <dbReference type="Proteomes" id="UP000094652"/>
    </source>
</evidence>
<evidence type="ECO:0000256" key="4">
    <source>
        <dbReference type="ARBA" id="ARBA00023136"/>
    </source>
</evidence>
<accession>A0A1D7XMC6</accession>
<dbReference type="KEGG" id="ctae:BGI42_12375"/>
<feature type="domain" description="ABC-2 type transporter transmembrane" evidence="6">
    <location>
        <begin position="125"/>
        <end position="312"/>
    </location>
</feature>
<evidence type="ECO:0000313" key="7">
    <source>
        <dbReference type="EMBL" id="AOR24482.1"/>
    </source>
</evidence>
<evidence type="ECO:0000256" key="5">
    <source>
        <dbReference type="SAM" id="Phobius"/>
    </source>
</evidence>
<name>A0A1D7XMC6_9CLOT</name>
<protein>
    <submittedName>
        <fullName evidence="7">ABC transporter permease</fullName>
    </submittedName>
</protein>
<dbReference type="GO" id="GO:0016020">
    <property type="term" value="C:membrane"/>
    <property type="evidence" value="ECO:0007669"/>
    <property type="project" value="UniProtKB-SubCell"/>
</dbReference>
<dbReference type="InterPro" id="IPR013525">
    <property type="entry name" value="ABC2_TM"/>
</dbReference>
<feature type="transmembrane region" description="Helical" evidence="5">
    <location>
        <begin position="295"/>
        <end position="313"/>
    </location>
</feature>
<keyword evidence="2 5" id="KW-0812">Transmembrane</keyword>
<evidence type="ECO:0000256" key="3">
    <source>
        <dbReference type="ARBA" id="ARBA00022989"/>
    </source>
</evidence>
<keyword evidence="3 5" id="KW-1133">Transmembrane helix</keyword>
<proteinExistence type="predicted"/>
<feature type="transmembrane region" description="Helical" evidence="5">
    <location>
        <begin position="169"/>
        <end position="194"/>
    </location>
</feature>
<dbReference type="Proteomes" id="UP000094652">
    <property type="component" value="Chromosome"/>
</dbReference>
<gene>
    <name evidence="7" type="ORF">BGI42_12375</name>
</gene>
<dbReference type="GO" id="GO:0140359">
    <property type="term" value="F:ABC-type transporter activity"/>
    <property type="evidence" value="ECO:0007669"/>
    <property type="project" value="InterPro"/>
</dbReference>
<sequence length="323" mass="36518">MLAIFYNNWRRILAEKAYLIVAIMLTICAVTVAIILTNKIEVKGNIAVVSTDSNIEFMNCKYFNITKLDSELPKSELVQDRYDAVVKIKDGSYSIDTIKSDEFKAMLDDALEHPDTFVPNIDKSRRIGTNIIGYMMMFLLMQGVLYARFFAEDKEKHMIERVVMSPIYFVKYLLGHSFFIISMISAPSFIIIVVAKIVGVSIGFSLLQYAGLIVILGILSTTFALFLNSLFCVADTANMIGTSIIVLSSILAGSFYSFARKQILFNKLLNIIPQKDFINFVDALEKGVVSKNTQLQLIYVIGFSVILFIFAIVKTRKDYIYHE</sequence>
<feature type="transmembrane region" description="Helical" evidence="5">
    <location>
        <begin position="17"/>
        <end position="36"/>
    </location>
</feature>
<dbReference type="EMBL" id="CP017253">
    <property type="protein sequence ID" value="AOR24482.1"/>
    <property type="molecule type" value="Genomic_DNA"/>
</dbReference>
<dbReference type="STRING" id="394958.BGI42_12375"/>
<reference evidence="8" key="1">
    <citation type="submission" date="2016-09" db="EMBL/GenBank/DDBJ databases">
        <title>Genomics of Clostridium taeniosporum, an organism which forms endospores with ribbon-like appendages.</title>
        <authorList>
            <person name="Walker J.R."/>
        </authorList>
    </citation>
    <scope>NUCLEOTIDE SEQUENCE [LARGE SCALE GENOMIC DNA]</scope>
    <source>
        <strain evidence="8">1/k</strain>
    </source>
</reference>